<reference evidence="1" key="1">
    <citation type="submission" date="2019-08" db="EMBL/GenBank/DDBJ databases">
        <authorList>
            <person name="Kucharzyk K."/>
            <person name="Murdoch R.W."/>
            <person name="Higgins S."/>
            <person name="Loffler F."/>
        </authorList>
    </citation>
    <scope>NUCLEOTIDE SEQUENCE</scope>
</reference>
<name>A0A644YIF7_9ZZZZ</name>
<evidence type="ECO:0000313" key="1">
    <source>
        <dbReference type="EMBL" id="MPM28365.1"/>
    </source>
</evidence>
<dbReference type="EMBL" id="VSSQ01005234">
    <property type="protein sequence ID" value="MPM28365.1"/>
    <property type="molecule type" value="Genomic_DNA"/>
</dbReference>
<evidence type="ECO:0008006" key="2">
    <source>
        <dbReference type="Google" id="ProtNLM"/>
    </source>
</evidence>
<proteinExistence type="predicted"/>
<organism evidence="1">
    <name type="scientific">bioreactor metagenome</name>
    <dbReference type="NCBI Taxonomy" id="1076179"/>
    <lineage>
        <taxon>unclassified sequences</taxon>
        <taxon>metagenomes</taxon>
        <taxon>ecological metagenomes</taxon>
    </lineage>
</organism>
<dbReference type="InterPro" id="IPR008969">
    <property type="entry name" value="CarboxyPept-like_regulatory"/>
</dbReference>
<protein>
    <recommendedName>
        <fullName evidence="2">Carboxypeptidase regulatory-like domain-containing protein</fullName>
    </recommendedName>
</protein>
<sequence length="131" mass="14985">MKYCFLFLSLIMWTGLAAEDIAVSGTVKDLSRNRPLKGVKVSYSKNIEQVSAVKEVYTDKRGCYSIPSVDRNAVLMFSNDKYLLKLVKLGDAEVLTSECRLDVVLEQDPLYFRISTDISYFFVFNYMPPSR</sequence>
<comment type="caution">
    <text evidence="1">The sequence shown here is derived from an EMBL/GenBank/DDBJ whole genome shotgun (WGS) entry which is preliminary data.</text>
</comment>
<gene>
    <name evidence="1" type="ORF">SDC9_74887</name>
</gene>
<accession>A0A644YIF7</accession>
<dbReference type="AlphaFoldDB" id="A0A644YIF7"/>
<dbReference type="SUPFAM" id="SSF49464">
    <property type="entry name" value="Carboxypeptidase regulatory domain-like"/>
    <property type="match status" value="1"/>
</dbReference>